<name>A0ABV6MNL4_9PSEU</name>
<sequence length="165" mass="17763">MRRWKQAAGVLGAVCALTLGVAGTASASPWTWQGYTTDSSWHCGSTEDLNGLYLKPCVKISGAYWQPIMVATATSQGRYVWSGQQGLYYANGATWPTVTTDFYCTGNTGTDGIYYIPPWTSLACFNPTSTNHDVLVEGLFNEKVWASPSGAEVQDDLSSPGIRTG</sequence>
<reference evidence="2 3" key="1">
    <citation type="submission" date="2024-09" db="EMBL/GenBank/DDBJ databases">
        <authorList>
            <person name="Sun Q."/>
            <person name="Mori K."/>
        </authorList>
    </citation>
    <scope>NUCLEOTIDE SEQUENCE [LARGE SCALE GENOMIC DNA]</scope>
    <source>
        <strain evidence="2 3">TBRC 1432</strain>
    </source>
</reference>
<dbReference type="EMBL" id="JBHLUD010000002">
    <property type="protein sequence ID" value="MFC0541792.1"/>
    <property type="molecule type" value="Genomic_DNA"/>
</dbReference>
<dbReference type="RefSeq" id="WP_273942174.1">
    <property type="nucleotide sequence ID" value="NZ_CP097263.1"/>
</dbReference>
<proteinExistence type="predicted"/>
<dbReference type="Proteomes" id="UP001589810">
    <property type="component" value="Unassembled WGS sequence"/>
</dbReference>
<evidence type="ECO:0000313" key="3">
    <source>
        <dbReference type="Proteomes" id="UP001589810"/>
    </source>
</evidence>
<protein>
    <recommendedName>
        <fullName evidence="4">Secreted protein</fullName>
    </recommendedName>
</protein>
<keyword evidence="1" id="KW-0732">Signal</keyword>
<feature type="signal peptide" evidence="1">
    <location>
        <begin position="1"/>
        <end position="27"/>
    </location>
</feature>
<feature type="chain" id="PRO_5046005201" description="Secreted protein" evidence="1">
    <location>
        <begin position="28"/>
        <end position="165"/>
    </location>
</feature>
<accession>A0ABV6MNL4</accession>
<evidence type="ECO:0000256" key="1">
    <source>
        <dbReference type="SAM" id="SignalP"/>
    </source>
</evidence>
<evidence type="ECO:0000313" key="2">
    <source>
        <dbReference type="EMBL" id="MFC0541792.1"/>
    </source>
</evidence>
<gene>
    <name evidence="2" type="ORF">ACFFH7_09885</name>
</gene>
<keyword evidence="3" id="KW-1185">Reference proteome</keyword>
<comment type="caution">
    <text evidence="2">The sequence shown here is derived from an EMBL/GenBank/DDBJ whole genome shotgun (WGS) entry which is preliminary data.</text>
</comment>
<organism evidence="2 3">
    <name type="scientific">Kutzneria chonburiensis</name>
    <dbReference type="NCBI Taxonomy" id="1483604"/>
    <lineage>
        <taxon>Bacteria</taxon>
        <taxon>Bacillati</taxon>
        <taxon>Actinomycetota</taxon>
        <taxon>Actinomycetes</taxon>
        <taxon>Pseudonocardiales</taxon>
        <taxon>Pseudonocardiaceae</taxon>
        <taxon>Kutzneria</taxon>
    </lineage>
</organism>
<evidence type="ECO:0008006" key="4">
    <source>
        <dbReference type="Google" id="ProtNLM"/>
    </source>
</evidence>